<comment type="catalytic activity">
    <reaction evidence="1 8">
        <text>Endonucleolytic cleavage to 5'-phosphomonoester.</text>
        <dbReference type="EC" id="3.1.26.3"/>
    </reaction>
</comment>
<dbReference type="OrthoDB" id="9805026at2"/>
<keyword evidence="5 8" id="KW-0255">Endonuclease</keyword>
<proteinExistence type="inferred from homology"/>
<keyword evidence="8" id="KW-0479">Metal-binding</keyword>
<dbReference type="SUPFAM" id="SSF54768">
    <property type="entry name" value="dsRNA-binding domain-like"/>
    <property type="match status" value="1"/>
</dbReference>
<dbReference type="GO" id="GO:0006364">
    <property type="term" value="P:rRNA processing"/>
    <property type="evidence" value="ECO:0007669"/>
    <property type="project" value="UniProtKB-UniRule"/>
</dbReference>
<evidence type="ECO:0000313" key="11">
    <source>
        <dbReference type="EMBL" id="RQH40823.1"/>
    </source>
</evidence>
<dbReference type="GO" id="GO:0005737">
    <property type="term" value="C:cytoplasm"/>
    <property type="evidence" value="ECO:0007669"/>
    <property type="project" value="UniProtKB-SubCell"/>
</dbReference>
<dbReference type="Pfam" id="PF00636">
    <property type="entry name" value="Ribonuclease_3"/>
    <property type="match status" value="1"/>
</dbReference>
<feature type="domain" description="RNase III" evidence="10">
    <location>
        <begin position="12"/>
        <end position="137"/>
    </location>
</feature>
<dbReference type="HAMAP" id="MF_00104">
    <property type="entry name" value="RNase_III"/>
    <property type="match status" value="1"/>
</dbReference>
<dbReference type="SMART" id="SM00535">
    <property type="entry name" value="RIBOc"/>
    <property type="match status" value="1"/>
</dbReference>
<evidence type="ECO:0000256" key="3">
    <source>
        <dbReference type="ARBA" id="ARBA00022664"/>
    </source>
</evidence>
<evidence type="ECO:0000256" key="1">
    <source>
        <dbReference type="ARBA" id="ARBA00000109"/>
    </source>
</evidence>
<dbReference type="NCBIfam" id="TIGR02191">
    <property type="entry name" value="RNaseIII"/>
    <property type="match status" value="1"/>
</dbReference>
<evidence type="ECO:0000256" key="5">
    <source>
        <dbReference type="ARBA" id="ARBA00022759"/>
    </source>
</evidence>
<dbReference type="GO" id="GO:0003725">
    <property type="term" value="F:double-stranded RNA binding"/>
    <property type="evidence" value="ECO:0007669"/>
    <property type="project" value="TreeGrafter"/>
</dbReference>
<evidence type="ECO:0000256" key="6">
    <source>
        <dbReference type="ARBA" id="ARBA00022801"/>
    </source>
</evidence>
<keyword evidence="8" id="KW-0699">rRNA-binding</keyword>
<keyword evidence="8" id="KW-0819">tRNA processing</keyword>
<keyword evidence="12" id="KW-1185">Reference proteome</keyword>
<sequence>MTQIYHPRQKQLQSLIEKLSIPQQAAIKWNLLDLALTHSTVSSIHNYEQLEFVGDAVVRLVAAELLFEKYSNYPVGEFAAIRSILVSDRSLAQIANKYGWSRYLLVSKSAAGDRAGEESRIADSFEAVLAALYLSTNSLELIRPWLDSHFEILIAEIRSDPARQNYKAALQEWTQGHYKTLPNYQVEETNKIHGDRGRFFAEVWFKGKKLGMGKGPSIKAAEQAAAKSALNQLKAKSFEQLDDLL</sequence>
<dbReference type="InterPro" id="IPR014720">
    <property type="entry name" value="dsRBD_dom"/>
</dbReference>
<evidence type="ECO:0000259" key="10">
    <source>
        <dbReference type="PROSITE" id="PS50142"/>
    </source>
</evidence>
<keyword evidence="6 8" id="KW-0378">Hydrolase</keyword>
<dbReference type="PANTHER" id="PTHR11207">
    <property type="entry name" value="RIBONUCLEASE III"/>
    <property type="match status" value="1"/>
</dbReference>
<protein>
    <recommendedName>
        <fullName evidence="8">Ribonuclease 3</fullName>
        <ecNumber evidence="8">3.1.26.3</ecNumber>
    </recommendedName>
    <alternativeName>
        <fullName evidence="8">Ribonuclease III</fullName>
        <shortName evidence="8">RNase III</shortName>
    </alternativeName>
</protein>
<dbReference type="PANTHER" id="PTHR11207:SF0">
    <property type="entry name" value="RIBONUCLEASE 3"/>
    <property type="match status" value="1"/>
</dbReference>
<dbReference type="InterPro" id="IPR036389">
    <property type="entry name" value="RNase_III_sf"/>
</dbReference>
<comment type="similarity">
    <text evidence="2">Belongs to the ribonuclease III family.</text>
</comment>
<comment type="subcellular location">
    <subcellularLocation>
        <location evidence="8">Cytoplasm</location>
    </subcellularLocation>
</comment>
<dbReference type="GO" id="GO:0046872">
    <property type="term" value="F:metal ion binding"/>
    <property type="evidence" value="ECO:0007669"/>
    <property type="project" value="UniProtKB-KW"/>
</dbReference>
<evidence type="ECO:0000313" key="12">
    <source>
        <dbReference type="Proteomes" id="UP000269154"/>
    </source>
</evidence>
<feature type="binding site" evidence="8">
    <location>
        <position position="123"/>
    </location>
    <ligand>
        <name>Mg(2+)</name>
        <dbReference type="ChEBI" id="CHEBI:18420"/>
    </ligand>
</feature>
<comment type="function">
    <text evidence="8">Digests double-stranded RNA. Involved in the processing of primary rRNA transcript to yield the immediate precursors to the large and small rRNAs (23S and 16S). Processes some mRNAs, and tRNAs when they are encoded in the rRNA operon. Processes pre-crRNA and tracrRNA of type II CRISPR loci if present in the organism.</text>
</comment>
<evidence type="ECO:0000259" key="9">
    <source>
        <dbReference type="PROSITE" id="PS50137"/>
    </source>
</evidence>
<dbReference type="GO" id="GO:0010468">
    <property type="term" value="P:regulation of gene expression"/>
    <property type="evidence" value="ECO:0007669"/>
    <property type="project" value="TreeGrafter"/>
</dbReference>
<keyword evidence="3 8" id="KW-0507">mRNA processing</keyword>
<dbReference type="PROSITE" id="PS00517">
    <property type="entry name" value="RNASE_3_1"/>
    <property type="match status" value="1"/>
</dbReference>
<dbReference type="EMBL" id="RCBY01000086">
    <property type="protein sequence ID" value="RQH40823.1"/>
    <property type="molecule type" value="Genomic_DNA"/>
</dbReference>
<accession>A0A3N6PBL8</accession>
<keyword evidence="8" id="KW-0963">Cytoplasm</keyword>
<name>A0A3N6PBL8_9CYAN</name>
<dbReference type="Proteomes" id="UP000269154">
    <property type="component" value="Unassembled WGS sequence"/>
</dbReference>
<feature type="active site" evidence="8">
    <location>
        <position position="55"/>
    </location>
</feature>
<keyword evidence="8" id="KW-0698">rRNA processing</keyword>
<dbReference type="RefSeq" id="WP_124143477.1">
    <property type="nucleotide sequence ID" value="NZ_CAWOKI010000347.1"/>
</dbReference>
<dbReference type="InterPro" id="IPR000999">
    <property type="entry name" value="RNase_III_dom"/>
</dbReference>
<dbReference type="GO" id="GO:0019843">
    <property type="term" value="F:rRNA binding"/>
    <property type="evidence" value="ECO:0007669"/>
    <property type="project" value="UniProtKB-KW"/>
</dbReference>
<dbReference type="GO" id="GO:0004525">
    <property type="term" value="F:ribonuclease III activity"/>
    <property type="evidence" value="ECO:0007669"/>
    <property type="project" value="UniProtKB-UniRule"/>
</dbReference>
<evidence type="ECO:0000256" key="2">
    <source>
        <dbReference type="ARBA" id="ARBA00010183"/>
    </source>
</evidence>
<dbReference type="EC" id="3.1.26.3" evidence="8"/>
<comment type="caution">
    <text evidence="11">The sequence shown here is derived from an EMBL/GenBank/DDBJ whole genome shotgun (WGS) entry which is preliminary data.</text>
</comment>
<feature type="binding site" evidence="8">
    <location>
        <position position="51"/>
    </location>
    <ligand>
        <name>Mg(2+)</name>
        <dbReference type="ChEBI" id="CHEBI:18420"/>
    </ligand>
</feature>
<dbReference type="GO" id="GO:0008033">
    <property type="term" value="P:tRNA processing"/>
    <property type="evidence" value="ECO:0007669"/>
    <property type="project" value="UniProtKB-KW"/>
</dbReference>
<dbReference type="SUPFAM" id="SSF69065">
    <property type="entry name" value="RNase III domain-like"/>
    <property type="match status" value="1"/>
</dbReference>
<dbReference type="CDD" id="cd00593">
    <property type="entry name" value="RIBOc"/>
    <property type="match status" value="1"/>
</dbReference>
<reference evidence="11 12" key="1">
    <citation type="journal article" date="2018" name="ACS Chem. Biol.">
        <title>Ketoreductase domain dysfunction expands chemodiversity: malyngamide biosynthesis in the cyanobacterium Okeania hirsuta.</title>
        <authorList>
            <person name="Moss N.A."/>
            <person name="Leao T."/>
            <person name="Rankin M."/>
            <person name="McCullough T.M."/>
            <person name="Qu P."/>
            <person name="Korobeynikov A."/>
            <person name="Smith J.L."/>
            <person name="Gerwick L."/>
            <person name="Gerwick W.H."/>
        </authorList>
    </citation>
    <scope>NUCLEOTIDE SEQUENCE [LARGE SCALE GENOMIC DNA]</scope>
    <source>
        <strain evidence="11 12">PAB10Feb10-1</strain>
    </source>
</reference>
<dbReference type="GO" id="GO:0006397">
    <property type="term" value="P:mRNA processing"/>
    <property type="evidence" value="ECO:0007669"/>
    <property type="project" value="UniProtKB-UniRule"/>
</dbReference>
<evidence type="ECO:0000256" key="7">
    <source>
        <dbReference type="ARBA" id="ARBA00022884"/>
    </source>
</evidence>
<dbReference type="PROSITE" id="PS50137">
    <property type="entry name" value="DS_RBD"/>
    <property type="match status" value="1"/>
</dbReference>
<dbReference type="AlphaFoldDB" id="A0A3N6PBL8"/>
<gene>
    <name evidence="8 11" type="primary">rnc</name>
    <name evidence="11" type="ORF">D5R40_16050</name>
</gene>
<keyword evidence="4 8" id="KW-0540">Nuclease</keyword>
<dbReference type="Pfam" id="PF00035">
    <property type="entry name" value="dsrm"/>
    <property type="match status" value="1"/>
</dbReference>
<feature type="active site" evidence="8">
    <location>
        <position position="126"/>
    </location>
</feature>
<keyword evidence="8" id="KW-0460">Magnesium</keyword>
<feature type="binding site" evidence="8">
    <location>
        <position position="126"/>
    </location>
    <ligand>
        <name>Mg(2+)</name>
        <dbReference type="ChEBI" id="CHEBI:18420"/>
    </ligand>
</feature>
<keyword evidence="7 8" id="KW-0694">RNA-binding</keyword>
<dbReference type="Gene3D" id="3.30.160.20">
    <property type="match status" value="1"/>
</dbReference>
<dbReference type="PROSITE" id="PS50142">
    <property type="entry name" value="RNASE_3_2"/>
    <property type="match status" value="1"/>
</dbReference>
<comment type="subunit">
    <text evidence="8">Homodimer.</text>
</comment>
<dbReference type="SMART" id="SM00358">
    <property type="entry name" value="DSRM"/>
    <property type="match status" value="1"/>
</dbReference>
<dbReference type="Gene3D" id="1.10.1520.10">
    <property type="entry name" value="Ribonuclease III domain"/>
    <property type="match status" value="1"/>
</dbReference>
<comment type="cofactor">
    <cofactor evidence="8">
        <name>Mg(2+)</name>
        <dbReference type="ChEBI" id="CHEBI:18420"/>
    </cofactor>
</comment>
<dbReference type="InterPro" id="IPR011907">
    <property type="entry name" value="RNase_III"/>
</dbReference>
<evidence type="ECO:0000256" key="4">
    <source>
        <dbReference type="ARBA" id="ARBA00022722"/>
    </source>
</evidence>
<organism evidence="11 12">
    <name type="scientific">Okeania hirsuta</name>
    <dbReference type="NCBI Taxonomy" id="1458930"/>
    <lineage>
        <taxon>Bacteria</taxon>
        <taxon>Bacillati</taxon>
        <taxon>Cyanobacteriota</taxon>
        <taxon>Cyanophyceae</taxon>
        <taxon>Oscillatoriophycideae</taxon>
        <taxon>Oscillatoriales</taxon>
        <taxon>Microcoleaceae</taxon>
        <taxon>Okeania</taxon>
    </lineage>
</organism>
<evidence type="ECO:0000256" key="8">
    <source>
        <dbReference type="HAMAP-Rule" id="MF_00104"/>
    </source>
</evidence>
<feature type="domain" description="DRBM" evidence="9">
    <location>
        <begin position="165"/>
        <end position="235"/>
    </location>
</feature>